<feature type="domain" description="Major facilitator superfamily (MFS) profile" evidence="15">
    <location>
        <begin position="1"/>
        <end position="243"/>
    </location>
</feature>
<evidence type="ECO:0000256" key="3">
    <source>
        <dbReference type="ARBA" id="ARBA00011738"/>
    </source>
</evidence>
<dbReference type="InterPro" id="IPR050360">
    <property type="entry name" value="MFS_Sugar_Transporters"/>
</dbReference>
<evidence type="ECO:0000256" key="8">
    <source>
        <dbReference type="ARBA" id="ARBA00044648"/>
    </source>
</evidence>
<name>A0A7S2HWS1_9DINO</name>
<evidence type="ECO:0000259" key="15">
    <source>
        <dbReference type="PROSITE" id="PS50850"/>
    </source>
</evidence>
<protein>
    <recommendedName>
        <fullName evidence="13">Hexose transporter 1</fullName>
    </recommendedName>
</protein>
<sequence>MNEAKATLHRIRSDEEAEQEMKEIVAEYEESKQHGDPRWSEVFTGRVGRLVLLGASLQMLQQLVGMNAFMYFGPRIFGSFGLKENRFQTINNAVNFVSTLPALYLADRSGRTVLLIIGAAGMGIACTVMGVLGLLFMDNNGGTLVLTNQSVGGFMMAMVFGFVVNFACTWGPIVWVYCCEIFPLKYRGRCVGVTTVTNWVGNYIIAQFSPVLLESLGFGTFFIFGGFSFIGLALALWLPETKGLMLEHIGPIFDKKFGIADSKEAPLSSKGVNTYGTTILIESSSKLA</sequence>
<reference evidence="16" key="1">
    <citation type="submission" date="2021-01" db="EMBL/GenBank/DDBJ databases">
        <authorList>
            <person name="Corre E."/>
            <person name="Pelletier E."/>
            <person name="Niang G."/>
            <person name="Scheremetjew M."/>
            <person name="Finn R."/>
            <person name="Kale V."/>
            <person name="Holt S."/>
            <person name="Cochrane G."/>
            <person name="Meng A."/>
            <person name="Brown T."/>
            <person name="Cohen L."/>
        </authorList>
    </citation>
    <scope>NUCLEOTIDE SEQUENCE</scope>
    <source>
        <strain evidence="16">CCMP2222</strain>
    </source>
</reference>
<organism evidence="16">
    <name type="scientific">Alexandrium andersonii</name>
    <dbReference type="NCBI Taxonomy" id="327968"/>
    <lineage>
        <taxon>Eukaryota</taxon>
        <taxon>Sar</taxon>
        <taxon>Alveolata</taxon>
        <taxon>Dinophyceae</taxon>
        <taxon>Gonyaulacales</taxon>
        <taxon>Pyrocystaceae</taxon>
        <taxon>Alexandrium</taxon>
    </lineage>
</organism>
<dbReference type="Gene3D" id="1.20.1250.20">
    <property type="entry name" value="MFS general substrate transporter like domains"/>
    <property type="match status" value="1"/>
</dbReference>
<feature type="transmembrane region" description="Helical" evidence="14">
    <location>
        <begin position="156"/>
        <end position="178"/>
    </location>
</feature>
<dbReference type="GO" id="GO:0016020">
    <property type="term" value="C:membrane"/>
    <property type="evidence" value="ECO:0007669"/>
    <property type="project" value="UniProtKB-SubCell"/>
</dbReference>
<evidence type="ECO:0000256" key="6">
    <source>
        <dbReference type="ARBA" id="ARBA00023136"/>
    </source>
</evidence>
<evidence type="ECO:0000256" key="1">
    <source>
        <dbReference type="ARBA" id="ARBA00004141"/>
    </source>
</evidence>
<keyword evidence="4 14" id="KW-0812">Transmembrane</keyword>
<evidence type="ECO:0000256" key="11">
    <source>
        <dbReference type="ARBA" id="ARBA00044668"/>
    </source>
</evidence>
<accession>A0A7S2HWS1</accession>
<dbReference type="SUPFAM" id="SSF103473">
    <property type="entry name" value="MFS general substrate transporter"/>
    <property type="match status" value="1"/>
</dbReference>
<dbReference type="InterPro" id="IPR003663">
    <property type="entry name" value="Sugar/inositol_transpt"/>
</dbReference>
<keyword evidence="5 14" id="KW-1133">Transmembrane helix</keyword>
<dbReference type="PRINTS" id="PR00171">
    <property type="entry name" value="SUGRTRNSPORT"/>
</dbReference>
<evidence type="ECO:0000313" key="16">
    <source>
        <dbReference type="EMBL" id="CAD9502673.1"/>
    </source>
</evidence>
<feature type="transmembrane region" description="Helical" evidence="14">
    <location>
        <begin position="113"/>
        <end position="136"/>
    </location>
</feature>
<comment type="catalytic activity">
    <reaction evidence="10">
        <text>D-mannose(out) = D-mannose(in)</text>
        <dbReference type="Rhea" id="RHEA:78391"/>
        <dbReference type="ChEBI" id="CHEBI:4208"/>
    </reaction>
    <physiologicalReaction direction="left-to-right" evidence="10">
        <dbReference type="Rhea" id="RHEA:78392"/>
    </physiologicalReaction>
</comment>
<evidence type="ECO:0000256" key="9">
    <source>
        <dbReference type="ARBA" id="ARBA00044656"/>
    </source>
</evidence>
<feature type="transmembrane region" description="Helical" evidence="14">
    <location>
        <begin position="190"/>
        <end position="209"/>
    </location>
</feature>
<dbReference type="EMBL" id="HBGQ01078027">
    <property type="protein sequence ID" value="CAD9502673.1"/>
    <property type="molecule type" value="Transcribed_RNA"/>
</dbReference>
<comment type="catalytic activity">
    <reaction evidence="7">
        <text>D-galactose(in) = D-galactose(out)</text>
        <dbReference type="Rhea" id="RHEA:34915"/>
        <dbReference type="ChEBI" id="CHEBI:4139"/>
    </reaction>
    <physiologicalReaction direction="right-to-left" evidence="7">
        <dbReference type="Rhea" id="RHEA:34917"/>
    </physiologicalReaction>
</comment>
<comment type="catalytic activity">
    <reaction evidence="12">
        <text>D-fructose(out) = D-fructose(in)</text>
        <dbReference type="Rhea" id="RHEA:60372"/>
        <dbReference type="ChEBI" id="CHEBI:37721"/>
    </reaction>
    <physiologicalReaction direction="left-to-right" evidence="12">
        <dbReference type="Rhea" id="RHEA:60373"/>
    </physiologicalReaction>
</comment>
<evidence type="ECO:0000256" key="5">
    <source>
        <dbReference type="ARBA" id="ARBA00022989"/>
    </source>
</evidence>
<comment type="subunit">
    <text evidence="3">Homodimer.</text>
</comment>
<dbReference type="InterPro" id="IPR036259">
    <property type="entry name" value="MFS_trans_sf"/>
</dbReference>
<comment type="catalytic activity">
    <reaction evidence="8">
        <text>D-glucose(out) = D-glucose(in)</text>
        <dbReference type="Rhea" id="RHEA:60376"/>
        <dbReference type="ChEBI" id="CHEBI:4167"/>
    </reaction>
    <physiologicalReaction direction="left-to-right" evidence="8">
        <dbReference type="Rhea" id="RHEA:60377"/>
    </physiologicalReaction>
</comment>
<comment type="catalytic activity">
    <reaction evidence="11">
        <text>D-glucosamine(out) = D-glucosamine(in)</text>
        <dbReference type="Rhea" id="RHEA:78423"/>
        <dbReference type="ChEBI" id="CHEBI:58723"/>
    </reaction>
    <physiologicalReaction direction="left-to-right" evidence="11">
        <dbReference type="Rhea" id="RHEA:78424"/>
    </physiologicalReaction>
</comment>
<evidence type="ECO:0000256" key="4">
    <source>
        <dbReference type="ARBA" id="ARBA00022692"/>
    </source>
</evidence>
<dbReference type="Pfam" id="PF00083">
    <property type="entry name" value="Sugar_tr"/>
    <property type="match status" value="1"/>
</dbReference>
<comment type="similarity">
    <text evidence="2">Belongs to the major facilitator superfamily. Sugar transporter (TC 2.A.1.1) family.</text>
</comment>
<comment type="subcellular location">
    <subcellularLocation>
        <location evidence="1">Membrane</location>
        <topology evidence="1">Multi-pass membrane protein</topology>
    </subcellularLocation>
</comment>
<evidence type="ECO:0000256" key="13">
    <source>
        <dbReference type="ARBA" id="ARBA00044780"/>
    </source>
</evidence>
<dbReference type="PANTHER" id="PTHR48022">
    <property type="entry name" value="PLASTIDIC GLUCOSE TRANSPORTER 4"/>
    <property type="match status" value="1"/>
</dbReference>
<feature type="transmembrane region" description="Helical" evidence="14">
    <location>
        <begin position="215"/>
        <end position="238"/>
    </location>
</feature>
<dbReference type="GO" id="GO:0005351">
    <property type="term" value="F:carbohydrate:proton symporter activity"/>
    <property type="evidence" value="ECO:0007669"/>
    <property type="project" value="TreeGrafter"/>
</dbReference>
<dbReference type="InterPro" id="IPR005828">
    <property type="entry name" value="MFS_sugar_transport-like"/>
</dbReference>
<evidence type="ECO:0000256" key="12">
    <source>
        <dbReference type="ARBA" id="ARBA00044710"/>
    </source>
</evidence>
<proteinExistence type="inferred from homology"/>
<gene>
    <name evidence="16" type="ORF">AAND1436_LOCUS37297</name>
</gene>
<evidence type="ECO:0000256" key="14">
    <source>
        <dbReference type="SAM" id="Phobius"/>
    </source>
</evidence>
<keyword evidence="6 14" id="KW-0472">Membrane</keyword>
<comment type="catalytic activity">
    <reaction evidence="9">
        <text>D-xylose(out) = D-xylose(in)</text>
        <dbReference type="Rhea" id="RHEA:78427"/>
        <dbReference type="ChEBI" id="CHEBI:53455"/>
    </reaction>
    <physiologicalReaction direction="left-to-right" evidence="9">
        <dbReference type="Rhea" id="RHEA:78428"/>
    </physiologicalReaction>
</comment>
<evidence type="ECO:0000256" key="10">
    <source>
        <dbReference type="ARBA" id="ARBA00044662"/>
    </source>
</evidence>
<dbReference type="InterPro" id="IPR020846">
    <property type="entry name" value="MFS_dom"/>
</dbReference>
<dbReference type="PROSITE" id="PS50850">
    <property type="entry name" value="MFS"/>
    <property type="match status" value="1"/>
</dbReference>
<evidence type="ECO:0000256" key="2">
    <source>
        <dbReference type="ARBA" id="ARBA00010992"/>
    </source>
</evidence>
<dbReference type="PANTHER" id="PTHR48022:SF2">
    <property type="entry name" value="PLASTIDIC GLUCOSE TRANSPORTER 4"/>
    <property type="match status" value="1"/>
</dbReference>
<evidence type="ECO:0000256" key="7">
    <source>
        <dbReference type="ARBA" id="ARBA00044637"/>
    </source>
</evidence>
<dbReference type="AlphaFoldDB" id="A0A7S2HWS1"/>